<feature type="DNA-binding region" description="H-T-H motif" evidence="2">
    <location>
        <begin position="37"/>
        <end position="56"/>
    </location>
</feature>
<evidence type="ECO:0000313" key="5">
    <source>
        <dbReference type="Proteomes" id="UP001500274"/>
    </source>
</evidence>
<reference evidence="4 5" key="1">
    <citation type="journal article" date="2019" name="Int. J. Syst. Evol. Microbiol.">
        <title>The Global Catalogue of Microorganisms (GCM) 10K type strain sequencing project: providing services to taxonomists for standard genome sequencing and annotation.</title>
        <authorList>
            <consortium name="The Broad Institute Genomics Platform"/>
            <consortium name="The Broad Institute Genome Sequencing Center for Infectious Disease"/>
            <person name="Wu L."/>
            <person name="Ma J."/>
        </authorList>
    </citation>
    <scope>NUCLEOTIDE SEQUENCE [LARGE SCALE GENOMIC DNA]</scope>
    <source>
        <strain evidence="4 5">JCM 16365</strain>
    </source>
</reference>
<dbReference type="PANTHER" id="PTHR30055">
    <property type="entry name" value="HTH-TYPE TRANSCRIPTIONAL REGULATOR RUTR"/>
    <property type="match status" value="1"/>
</dbReference>
<feature type="domain" description="HTH tetR-type" evidence="3">
    <location>
        <begin position="14"/>
        <end position="74"/>
    </location>
</feature>
<dbReference type="InterPro" id="IPR039536">
    <property type="entry name" value="TetR_C_Proteobacteria"/>
</dbReference>
<keyword evidence="1 2" id="KW-0238">DNA-binding</keyword>
<dbReference type="Pfam" id="PF00440">
    <property type="entry name" value="TetR_N"/>
    <property type="match status" value="1"/>
</dbReference>
<evidence type="ECO:0000256" key="1">
    <source>
        <dbReference type="ARBA" id="ARBA00023125"/>
    </source>
</evidence>
<evidence type="ECO:0000259" key="3">
    <source>
        <dbReference type="PROSITE" id="PS50977"/>
    </source>
</evidence>
<sequence length="218" mass="23743">MADAGLKPVREGQAHKRSAILTAARELFVRDGVERTSMDAVAARAGVSKRTVYDYYGDKRRLLLGVVEQAGEAALVTLRRLIDRHLPEVLADADRAATQRALISFALDLGRSQLAASDYGAAVRLITENEALLPELDDHPLETAHNSALAERLDLLSRAGLIDAPDPALAADHFHALTTLRVLNEPGRRRADLDRVDRIMTDGASAFLRAYASNADRT</sequence>
<name>A0ABN3PKM4_9MICO</name>
<dbReference type="SUPFAM" id="SSF46689">
    <property type="entry name" value="Homeodomain-like"/>
    <property type="match status" value="1"/>
</dbReference>
<gene>
    <name evidence="4" type="ORF">GCM10009862_28960</name>
</gene>
<keyword evidence="5" id="KW-1185">Reference proteome</keyword>
<accession>A0ABN3PKM4</accession>
<dbReference type="PANTHER" id="PTHR30055:SF146">
    <property type="entry name" value="HTH-TYPE TRANSCRIPTIONAL DUAL REGULATOR CECR"/>
    <property type="match status" value="1"/>
</dbReference>
<dbReference type="RefSeq" id="WP_344230685.1">
    <property type="nucleotide sequence ID" value="NZ_BAAARI010000036.1"/>
</dbReference>
<dbReference type="EMBL" id="BAAARI010000036">
    <property type="protein sequence ID" value="GAA2588761.1"/>
    <property type="molecule type" value="Genomic_DNA"/>
</dbReference>
<dbReference type="InterPro" id="IPR001647">
    <property type="entry name" value="HTH_TetR"/>
</dbReference>
<comment type="caution">
    <text evidence="4">The sequence shown here is derived from an EMBL/GenBank/DDBJ whole genome shotgun (WGS) entry which is preliminary data.</text>
</comment>
<dbReference type="Gene3D" id="1.10.357.10">
    <property type="entry name" value="Tetracycline Repressor, domain 2"/>
    <property type="match status" value="1"/>
</dbReference>
<dbReference type="PRINTS" id="PR00455">
    <property type="entry name" value="HTHTETR"/>
</dbReference>
<organism evidence="4 5">
    <name type="scientific">Microbacterium binotii</name>
    <dbReference type="NCBI Taxonomy" id="462710"/>
    <lineage>
        <taxon>Bacteria</taxon>
        <taxon>Bacillati</taxon>
        <taxon>Actinomycetota</taxon>
        <taxon>Actinomycetes</taxon>
        <taxon>Micrococcales</taxon>
        <taxon>Microbacteriaceae</taxon>
        <taxon>Microbacterium</taxon>
    </lineage>
</organism>
<protein>
    <recommendedName>
        <fullName evidence="3">HTH tetR-type domain-containing protein</fullName>
    </recommendedName>
</protein>
<dbReference type="InterPro" id="IPR050109">
    <property type="entry name" value="HTH-type_TetR-like_transc_reg"/>
</dbReference>
<dbReference type="InterPro" id="IPR009057">
    <property type="entry name" value="Homeodomain-like_sf"/>
</dbReference>
<proteinExistence type="predicted"/>
<dbReference type="PROSITE" id="PS50977">
    <property type="entry name" value="HTH_TETR_2"/>
    <property type="match status" value="1"/>
</dbReference>
<dbReference type="Proteomes" id="UP001500274">
    <property type="component" value="Unassembled WGS sequence"/>
</dbReference>
<evidence type="ECO:0000256" key="2">
    <source>
        <dbReference type="PROSITE-ProRule" id="PRU00335"/>
    </source>
</evidence>
<dbReference type="Pfam" id="PF14246">
    <property type="entry name" value="TetR_C_7"/>
    <property type="match status" value="1"/>
</dbReference>
<evidence type="ECO:0000313" key="4">
    <source>
        <dbReference type="EMBL" id="GAA2588761.1"/>
    </source>
</evidence>